<evidence type="ECO:0000256" key="7">
    <source>
        <dbReference type="ARBA" id="ARBA00023125"/>
    </source>
</evidence>
<keyword evidence="6 9" id="KW-0067">ATP-binding</keyword>
<keyword evidence="8 9" id="KW-0234">DNA repair</keyword>
<dbReference type="InterPro" id="IPR027417">
    <property type="entry name" value="P-loop_NTPase"/>
</dbReference>
<dbReference type="InterPro" id="IPR005118">
    <property type="entry name" value="TRCF_C"/>
</dbReference>
<dbReference type="InterPro" id="IPR014001">
    <property type="entry name" value="Helicase_ATP-bd"/>
</dbReference>
<dbReference type="InterPro" id="IPR003711">
    <property type="entry name" value="CarD-like/TRCF_RID"/>
</dbReference>
<dbReference type="SUPFAM" id="SSF143517">
    <property type="entry name" value="TRCF domain-like"/>
    <property type="match status" value="1"/>
</dbReference>
<comment type="similarity">
    <text evidence="9">In the N-terminal section; belongs to the UvrB family.</text>
</comment>
<dbReference type="Gene3D" id="2.40.10.170">
    <property type="match status" value="1"/>
</dbReference>
<dbReference type="Proteomes" id="UP000037943">
    <property type="component" value="Unassembled WGS sequence"/>
</dbReference>
<comment type="subcellular location">
    <subcellularLocation>
        <location evidence="9">Cytoplasm</location>
    </subcellularLocation>
</comment>
<keyword evidence="7 9" id="KW-0238">DNA-binding</keyword>
<reference evidence="12 13" key="1">
    <citation type="submission" date="2015-07" db="EMBL/GenBank/DDBJ databases">
        <authorList>
            <person name="O'Brien H.E."/>
            <person name="Thakur S."/>
            <person name="Gong Y."/>
            <person name="Wang P.W."/>
            <person name="Guttman D.S."/>
        </authorList>
    </citation>
    <scope>NUCLEOTIDE SEQUENCE [LARGE SCALE GENOMIC DNA]</scope>
    <source>
        <strain evidence="12 13">107</strain>
    </source>
</reference>
<dbReference type="EMBL" id="LGLK01000057">
    <property type="protein sequence ID" value="KPC17761.1"/>
    <property type="molecule type" value="Genomic_DNA"/>
</dbReference>
<dbReference type="SUPFAM" id="SSF141259">
    <property type="entry name" value="CarD-like"/>
    <property type="match status" value="1"/>
</dbReference>
<dbReference type="SMART" id="SM00982">
    <property type="entry name" value="TRCF"/>
    <property type="match status" value="1"/>
</dbReference>
<dbReference type="SUPFAM" id="SSF52540">
    <property type="entry name" value="P-loop containing nucleoside triphosphate hydrolases"/>
    <property type="match status" value="3"/>
</dbReference>
<dbReference type="Gene3D" id="3.90.1150.50">
    <property type="entry name" value="Transcription-repair-coupling factor, D7 domain"/>
    <property type="match status" value="1"/>
</dbReference>
<dbReference type="Pfam" id="PF00270">
    <property type="entry name" value="DEAD"/>
    <property type="match status" value="1"/>
</dbReference>
<evidence type="ECO:0000256" key="2">
    <source>
        <dbReference type="ARBA" id="ARBA00022741"/>
    </source>
</evidence>
<evidence type="ECO:0000259" key="10">
    <source>
        <dbReference type="PROSITE" id="PS51192"/>
    </source>
</evidence>
<dbReference type="PANTHER" id="PTHR47964">
    <property type="entry name" value="ATP-DEPENDENT DNA HELICASE HOMOLOG RECG, CHLOROPLASTIC"/>
    <property type="match status" value="1"/>
</dbReference>
<evidence type="ECO:0000256" key="1">
    <source>
        <dbReference type="ARBA" id="ARBA00022490"/>
    </source>
</evidence>
<dbReference type="Pfam" id="PF17757">
    <property type="entry name" value="UvrB_inter"/>
    <property type="match status" value="1"/>
</dbReference>
<evidence type="ECO:0000256" key="6">
    <source>
        <dbReference type="ARBA" id="ARBA00022840"/>
    </source>
</evidence>
<comment type="similarity">
    <text evidence="9">In the C-terminal section; belongs to the helicase family. RecG subfamily.</text>
</comment>
<dbReference type="SMART" id="SM00490">
    <property type="entry name" value="HELICc"/>
    <property type="match status" value="1"/>
</dbReference>
<evidence type="ECO:0000256" key="5">
    <source>
        <dbReference type="ARBA" id="ARBA00022806"/>
    </source>
</evidence>
<dbReference type="SMART" id="SM00487">
    <property type="entry name" value="DEXDc"/>
    <property type="match status" value="1"/>
</dbReference>
<dbReference type="Pfam" id="PF02559">
    <property type="entry name" value="CarD_TRCF_RID"/>
    <property type="match status" value="1"/>
</dbReference>
<keyword evidence="5" id="KW-0347">Helicase</keyword>
<evidence type="ECO:0000256" key="3">
    <source>
        <dbReference type="ARBA" id="ARBA00022763"/>
    </source>
</evidence>
<accession>A0ABR5KTD3</accession>
<keyword evidence="2 9" id="KW-0547">Nucleotide-binding</keyword>
<feature type="domain" description="Helicase C-terminal" evidence="11">
    <location>
        <begin position="745"/>
        <end position="908"/>
    </location>
</feature>
<keyword evidence="3 9" id="KW-0227">DNA damage</keyword>
<dbReference type="CDD" id="cd17991">
    <property type="entry name" value="DEXHc_TRCF"/>
    <property type="match status" value="1"/>
</dbReference>
<comment type="caution">
    <text evidence="12">The sequence shown here is derived from an EMBL/GenBank/DDBJ whole genome shotgun (WGS) entry which is preliminary data.</text>
</comment>
<evidence type="ECO:0000256" key="4">
    <source>
        <dbReference type="ARBA" id="ARBA00022801"/>
    </source>
</evidence>
<dbReference type="InterPro" id="IPR047112">
    <property type="entry name" value="RecG/Mfd"/>
</dbReference>
<dbReference type="InterPro" id="IPR036101">
    <property type="entry name" value="CarD-like/TRCF_RID_sf"/>
</dbReference>
<dbReference type="InterPro" id="IPR004576">
    <property type="entry name" value="Mfd"/>
</dbReference>
<name>A0ABR5KTD3_PSEAV</name>
<sequence>MTRFESEASTIASEIPFFHPDLADRIIYLPDSEVLPYDLESAPASIKSERAQGIRRLMLGIENPILVISASNLMQPVASKKFWLEEHLDIRAGQKLPVGLIEKLTAWGYKESFRVKAPASWSTRGRIFDLYPVGMAHTNNKPLHCAVRIRLDADQTIRSISQLDSLTQDSSGQIQSLEVFPTRDYEFGQPLINLFRQRVFDVHDHPRDQETYKAISKGSDHPELFTWSLLSEMGVQPLPEVIGKGVTIFDEGAYDAVNEHWALILRRHEDVKADLTRMVPNPQDAWLSPESLVDIMEPFEKHILLKDPAPGSHDLHYVASGFQRKGVLSEALGMLKEVIASGLPLLFVVKSDVRRNHLSVMCRMLGLGVKVEPVSDFKHFLESGVRLGITAGEMEQGYLLDGQYRVISEREIFGAAIESSLDDEIGEHHRRVILQGLHEIQIGEPLVHAIKGVGRFQGFESINMGDGLEDLVKIGYAEDSSSYIKINDLDLVSRYSGGNPEKAPLSKLNDPTWLQSLKEAQVSALSVAKDLITLRTARERSTGVILKPAGDSYDRFAETFAYDETADQKKAIADIMSDLTSGKPMDRLICGDVGFGKTEVAMRAAFMMADQGYQVAVLAPTTLLAQQHYSTFCSRFEETPHKVMLANKNTFSALERKQLSKGDVQIVIGTHRLLQGDINFRNLGLIIVDEEHLFGVKQKEQLRTVRGNKHLLSMAATPIPRTLGMAISGIRDMSIIATPPARRLSVRTLLREQNDRVIQEAVQREMSRSGQVFYLHNRIGSMPDCVKHLQSLIPNARIAMVHGDMREDEMFDIMLAFRNREYDILVGTTVIEIGIDVPNANTLIVEKADALGLGQLHQLRGRVGRSTRQAYAYLLSNVSTGVANMRLKAMEAATNLGEGFVIARHDMEIRGIGEILGEEQSGHVHRIGFALYMRLLEQAIKALDDERASPGYDLELATIMSSVQIPRRGFIPSTFIAETGERLAWYQRLMCSDSVEELKTNLRELEDLYGYLAPEVAEFAEWVAEAISLKSLQIGKVEQDGSDVLVTLTHGHLTRASQAVMALTFESDFVVGEKSNQFKVLGYSIPKFAQAIVQATAH</sequence>
<dbReference type="EC" id="3.6.4.-" evidence="9"/>
<protein>
    <recommendedName>
        <fullName evidence="9">Transcription-repair-coupling factor</fullName>
        <shortName evidence="9">TRCF</shortName>
        <ecNumber evidence="9">3.6.4.-</ecNumber>
    </recommendedName>
</protein>
<dbReference type="PROSITE" id="PS51192">
    <property type="entry name" value="HELICASE_ATP_BIND_1"/>
    <property type="match status" value="1"/>
</dbReference>
<dbReference type="Gene3D" id="3.40.50.300">
    <property type="entry name" value="P-loop containing nucleotide triphosphate hydrolases"/>
    <property type="match status" value="2"/>
</dbReference>
<dbReference type="PANTHER" id="PTHR47964:SF1">
    <property type="entry name" value="ATP-DEPENDENT DNA HELICASE HOMOLOG RECG, CHLOROPLASTIC"/>
    <property type="match status" value="1"/>
</dbReference>
<reference evidence="12 13" key="2">
    <citation type="submission" date="2015-10" db="EMBL/GenBank/DDBJ databases">
        <title>Comparative genomics and high-throughput reverse genetic screens identify a new phytobacterial MAMP and an Arabidopsis receptor required for immune elicitation.</title>
        <authorList>
            <person name="Mott G.A."/>
            <person name="Thakur S."/>
            <person name="Wang P.W."/>
            <person name="Desveaux D."/>
            <person name="Guttman D.S."/>
        </authorList>
    </citation>
    <scope>NUCLEOTIDE SEQUENCE [LARGE SCALE GENOMIC DNA]</scope>
    <source>
        <strain evidence="12 13">107</strain>
    </source>
</reference>
<keyword evidence="1 9" id="KW-0963">Cytoplasm</keyword>
<dbReference type="InterPro" id="IPR001650">
    <property type="entry name" value="Helicase_C-like"/>
</dbReference>
<dbReference type="Gene3D" id="3.30.2060.10">
    <property type="entry name" value="Penicillin-binding protein 1b domain"/>
    <property type="match status" value="1"/>
</dbReference>
<dbReference type="RefSeq" id="WP_005742475.1">
    <property type="nucleotide sequence ID" value="NZ_LGLK01000057.1"/>
</dbReference>
<dbReference type="PROSITE" id="PS51194">
    <property type="entry name" value="HELICASE_CTER"/>
    <property type="match status" value="1"/>
</dbReference>
<comment type="function">
    <text evidence="9">Couples transcription and DNA repair by recognizing RNA polymerase (RNAP) stalled at DNA lesions. Mediates ATP-dependent release of RNAP and its truncated transcript from the DNA, and recruitment of nucleotide excision repair machinery to the damaged site.</text>
</comment>
<dbReference type="HAMAP" id="MF_00969">
    <property type="entry name" value="TRCF"/>
    <property type="match status" value="1"/>
</dbReference>
<keyword evidence="4 9" id="KW-0378">Hydrolase</keyword>
<dbReference type="InterPro" id="IPR011545">
    <property type="entry name" value="DEAD/DEAH_box_helicase_dom"/>
</dbReference>
<dbReference type="InterPro" id="IPR041471">
    <property type="entry name" value="UvrB_inter"/>
</dbReference>
<evidence type="ECO:0000256" key="9">
    <source>
        <dbReference type="HAMAP-Rule" id="MF_00969"/>
    </source>
</evidence>
<gene>
    <name evidence="9" type="primary">mfd</name>
    <name evidence="12" type="ORF">AC499_0963</name>
</gene>
<evidence type="ECO:0000259" key="11">
    <source>
        <dbReference type="PROSITE" id="PS51194"/>
    </source>
</evidence>
<keyword evidence="13" id="KW-1185">Reference proteome</keyword>
<evidence type="ECO:0000313" key="13">
    <source>
        <dbReference type="Proteomes" id="UP000037943"/>
    </source>
</evidence>
<proteinExistence type="inferred from homology"/>
<dbReference type="Gene3D" id="3.40.50.11180">
    <property type="match status" value="1"/>
</dbReference>
<dbReference type="SMART" id="SM01058">
    <property type="entry name" value="CarD_TRCF"/>
    <property type="match status" value="1"/>
</dbReference>
<dbReference type="Pfam" id="PF03461">
    <property type="entry name" value="TRCF"/>
    <property type="match status" value="1"/>
</dbReference>
<dbReference type="GeneID" id="39474276"/>
<dbReference type="Pfam" id="PF00271">
    <property type="entry name" value="Helicase_C"/>
    <property type="match status" value="1"/>
</dbReference>
<evidence type="ECO:0000256" key="8">
    <source>
        <dbReference type="ARBA" id="ARBA00023204"/>
    </source>
</evidence>
<dbReference type="InterPro" id="IPR037235">
    <property type="entry name" value="TRCF-like_C_D7"/>
</dbReference>
<evidence type="ECO:0000313" key="12">
    <source>
        <dbReference type="EMBL" id="KPC17761.1"/>
    </source>
</evidence>
<feature type="domain" description="Helicase ATP-binding" evidence="10">
    <location>
        <begin position="578"/>
        <end position="736"/>
    </location>
</feature>
<organism evidence="12 13">
    <name type="scientific">Pseudomonas amygdali pv. lachrymans</name>
    <name type="common">Pseudomonas syringae pv. lachrymans</name>
    <dbReference type="NCBI Taxonomy" id="53707"/>
    <lineage>
        <taxon>Bacteria</taxon>
        <taxon>Pseudomonadati</taxon>
        <taxon>Pseudomonadota</taxon>
        <taxon>Gammaproteobacteria</taxon>
        <taxon>Pseudomonadales</taxon>
        <taxon>Pseudomonadaceae</taxon>
        <taxon>Pseudomonas</taxon>
        <taxon>Pseudomonas amygdali</taxon>
    </lineage>
</organism>